<organism evidence="1 2">
    <name type="scientific">Anabaena azotica FACHB-119</name>
    <dbReference type="NCBI Taxonomy" id="947527"/>
    <lineage>
        <taxon>Bacteria</taxon>
        <taxon>Bacillati</taxon>
        <taxon>Cyanobacteriota</taxon>
        <taxon>Cyanophyceae</taxon>
        <taxon>Nostocales</taxon>
        <taxon>Nostocaceae</taxon>
        <taxon>Anabaena</taxon>
        <taxon>Anabaena azotica</taxon>
    </lineage>
</organism>
<accession>A0ABR8D404</accession>
<dbReference type="EMBL" id="JACJSG010000018">
    <property type="protein sequence ID" value="MBD2501888.1"/>
    <property type="molecule type" value="Genomic_DNA"/>
</dbReference>
<gene>
    <name evidence="1" type="ORF">H6G83_14960</name>
</gene>
<reference evidence="1 2" key="1">
    <citation type="journal article" date="2020" name="ISME J.">
        <title>Comparative genomics reveals insights into cyanobacterial evolution and habitat adaptation.</title>
        <authorList>
            <person name="Chen M.Y."/>
            <person name="Teng W.K."/>
            <person name="Zhao L."/>
            <person name="Hu C.X."/>
            <person name="Zhou Y.K."/>
            <person name="Han B.P."/>
            <person name="Song L.R."/>
            <person name="Shu W.S."/>
        </authorList>
    </citation>
    <scope>NUCLEOTIDE SEQUENCE [LARGE SCALE GENOMIC DNA]</scope>
    <source>
        <strain evidence="1 2">FACHB-119</strain>
    </source>
</reference>
<dbReference type="RefSeq" id="WP_190473582.1">
    <property type="nucleotide sequence ID" value="NZ_JACJSG010000018.1"/>
</dbReference>
<proteinExistence type="predicted"/>
<dbReference type="Gene3D" id="3.20.20.105">
    <property type="entry name" value="Queuine tRNA-ribosyltransferase-like"/>
    <property type="match status" value="1"/>
</dbReference>
<protein>
    <submittedName>
        <fullName evidence="1">Uncharacterized protein</fullName>
    </submittedName>
</protein>
<evidence type="ECO:0000313" key="2">
    <source>
        <dbReference type="Proteomes" id="UP000661112"/>
    </source>
</evidence>
<dbReference type="Proteomes" id="UP000661112">
    <property type="component" value="Unassembled WGS sequence"/>
</dbReference>
<evidence type="ECO:0000313" key="1">
    <source>
        <dbReference type="EMBL" id="MBD2501888.1"/>
    </source>
</evidence>
<sequence>MARISTIGQKLGLRISTPLLVPSFSTKGFKFNTEGQSETTNIINLMSDWLTESMLVSAHDIYYKYIPEEISTVTELLFIDSGGYEKLIDDDFSSVFFAGASVHEWNENYLRKVYDQWSNLTSCVLVSYDNKKTVKEQIESAKELFKSYPNSLHTILLKREREENLYINIDSVMSNIQYLTNFDIIGLTEKELGNSILTRMHNIALIRQELDKQDINKPIHIFGSLDPVTSPLYFLAGAEIFDGLTWLRYSYFNGIAVYQHNHGAIKTGISIRDDRVRSQSFAENISYLEELKLQMKSYVINNGDFTKFKFHSDFFRTSYDSLCTKLGVLA</sequence>
<dbReference type="InterPro" id="IPR036511">
    <property type="entry name" value="TGT-like_sf"/>
</dbReference>
<keyword evidence="2" id="KW-1185">Reference proteome</keyword>
<name>A0ABR8D404_9NOST</name>
<dbReference type="SUPFAM" id="SSF51713">
    <property type="entry name" value="tRNA-guanine transglycosylase"/>
    <property type="match status" value="1"/>
</dbReference>
<comment type="caution">
    <text evidence="1">The sequence shown here is derived from an EMBL/GenBank/DDBJ whole genome shotgun (WGS) entry which is preliminary data.</text>
</comment>